<reference evidence="2" key="1">
    <citation type="submission" date="2019-10" db="EMBL/GenBank/DDBJ databases">
        <title>Lacipirellula parvula gen. nov., sp. nov., representing a lineage of planctomycetes widespread in freshwater anoxic habitats, and description of the family Lacipirellulaceae.</title>
        <authorList>
            <person name="Dedysh S.N."/>
            <person name="Kulichevskaya I.S."/>
            <person name="Beletsky A.V."/>
            <person name="Rakitin A.L."/>
            <person name="Mardanov A.V."/>
            <person name="Ivanova A.A."/>
            <person name="Saltykova V.X."/>
            <person name="Rijpstra W.I.C."/>
            <person name="Sinninghe Damste J.S."/>
            <person name="Ravin N.V."/>
        </authorList>
    </citation>
    <scope>NUCLEOTIDE SEQUENCE [LARGE SCALE GENOMIC DNA]</scope>
    <source>
        <strain evidence="2">PX69</strain>
    </source>
</reference>
<name>A0A5K7X8Z0_9BACT</name>
<accession>A0A5K7X8Z0</accession>
<evidence type="ECO:0000313" key="1">
    <source>
        <dbReference type="EMBL" id="BBO30766.1"/>
    </source>
</evidence>
<keyword evidence="2" id="KW-1185">Reference proteome</keyword>
<protein>
    <submittedName>
        <fullName evidence="1">Uncharacterized protein</fullName>
    </submittedName>
</protein>
<sequence>MGFFALVPDRGGRLKQSSVNLNWWIKAISAIVVSERKSKAPAWRIVAESYNEQCREAARVRWLLADL</sequence>
<dbReference type="Proteomes" id="UP000326837">
    <property type="component" value="Chromosome"/>
</dbReference>
<dbReference type="KEGG" id="lpav:PLANPX_0378"/>
<organism evidence="1 2">
    <name type="scientific">Lacipirellula parvula</name>
    <dbReference type="NCBI Taxonomy" id="2650471"/>
    <lineage>
        <taxon>Bacteria</taxon>
        <taxon>Pseudomonadati</taxon>
        <taxon>Planctomycetota</taxon>
        <taxon>Planctomycetia</taxon>
        <taxon>Pirellulales</taxon>
        <taxon>Lacipirellulaceae</taxon>
        <taxon>Lacipirellula</taxon>
    </lineage>
</organism>
<gene>
    <name evidence="1" type="ORF">PLANPX_0378</name>
</gene>
<evidence type="ECO:0000313" key="2">
    <source>
        <dbReference type="Proteomes" id="UP000326837"/>
    </source>
</evidence>
<proteinExistence type="predicted"/>
<dbReference type="EMBL" id="AP021861">
    <property type="protein sequence ID" value="BBO30766.1"/>
    <property type="molecule type" value="Genomic_DNA"/>
</dbReference>
<dbReference type="AlphaFoldDB" id="A0A5K7X8Z0"/>